<dbReference type="InterPro" id="IPR050336">
    <property type="entry name" value="Chromosome_partition/occlusion"/>
</dbReference>
<feature type="region of interest" description="Disordered" evidence="3">
    <location>
        <begin position="290"/>
        <end position="350"/>
    </location>
</feature>
<dbReference type="InterPro" id="IPR004437">
    <property type="entry name" value="ParB/RepB/Spo0J"/>
</dbReference>
<dbReference type="Pfam" id="PF17762">
    <property type="entry name" value="HTH_ParB"/>
    <property type="match status" value="1"/>
</dbReference>
<dbReference type="EMBL" id="JAOZYB010000162">
    <property type="protein sequence ID" value="MEB3962620.1"/>
    <property type="molecule type" value="Genomic_DNA"/>
</dbReference>
<feature type="compositionally biased region" description="Polar residues" evidence="3">
    <location>
        <begin position="292"/>
        <end position="313"/>
    </location>
</feature>
<accession>A0ABU6CD22</accession>
<keyword evidence="2" id="KW-0159">Chromosome partition</keyword>
<dbReference type="PANTHER" id="PTHR33375">
    <property type="entry name" value="CHROMOSOME-PARTITIONING PROTEIN PARB-RELATED"/>
    <property type="match status" value="1"/>
</dbReference>
<dbReference type="InterPro" id="IPR041468">
    <property type="entry name" value="HTH_ParB/Spo0J"/>
</dbReference>
<feature type="compositionally biased region" description="Basic and acidic residues" evidence="3">
    <location>
        <begin position="238"/>
        <end position="250"/>
    </location>
</feature>
<evidence type="ECO:0000259" key="4">
    <source>
        <dbReference type="SMART" id="SM00470"/>
    </source>
</evidence>
<comment type="similarity">
    <text evidence="1">Belongs to the ParB family.</text>
</comment>
<dbReference type="NCBIfam" id="TIGR00180">
    <property type="entry name" value="parB_part"/>
    <property type="match status" value="1"/>
</dbReference>
<dbReference type="SUPFAM" id="SSF110849">
    <property type="entry name" value="ParB/Sulfiredoxin"/>
    <property type="match status" value="1"/>
</dbReference>
<dbReference type="Gene3D" id="3.90.1530.10">
    <property type="entry name" value="Conserved hypothetical protein from pyrococcus furiosus pfu- 392566-001, ParB domain"/>
    <property type="match status" value="1"/>
</dbReference>
<evidence type="ECO:0000256" key="2">
    <source>
        <dbReference type="ARBA" id="ARBA00022829"/>
    </source>
</evidence>
<dbReference type="Proteomes" id="UP001352223">
    <property type="component" value="Unassembled WGS sequence"/>
</dbReference>
<feature type="region of interest" description="Disordered" evidence="3">
    <location>
        <begin position="238"/>
        <end position="267"/>
    </location>
</feature>
<dbReference type="RefSeq" id="WP_324770188.1">
    <property type="nucleotide sequence ID" value="NZ_BAAATS010000037.1"/>
</dbReference>
<evidence type="ECO:0000313" key="6">
    <source>
        <dbReference type="Proteomes" id="UP001352223"/>
    </source>
</evidence>
<reference evidence="5 6" key="1">
    <citation type="submission" date="2022-10" db="EMBL/GenBank/DDBJ databases">
        <authorList>
            <person name="Xie J."/>
            <person name="Shen N."/>
        </authorList>
    </citation>
    <scope>NUCLEOTIDE SEQUENCE [LARGE SCALE GENOMIC DNA]</scope>
    <source>
        <strain evidence="5 6">DSM 41681</strain>
    </source>
</reference>
<protein>
    <submittedName>
        <fullName evidence="5">ParB/RepB/Spo0J family partition protein</fullName>
    </submittedName>
</protein>
<evidence type="ECO:0000313" key="5">
    <source>
        <dbReference type="EMBL" id="MEB3962620.1"/>
    </source>
</evidence>
<dbReference type="InterPro" id="IPR036086">
    <property type="entry name" value="ParB/Sulfiredoxin_sf"/>
</dbReference>
<evidence type="ECO:0000256" key="1">
    <source>
        <dbReference type="ARBA" id="ARBA00006295"/>
    </source>
</evidence>
<dbReference type="PANTHER" id="PTHR33375:SF1">
    <property type="entry name" value="CHROMOSOME-PARTITIONING PROTEIN PARB-RELATED"/>
    <property type="match status" value="1"/>
</dbReference>
<dbReference type="SMART" id="SM00470">
    <property type="entry name" value="ParB"/>
    <property type="match status" value="1"/>
</dbReference>
<name>A0ABU6CD22_9ACTN</name>
<dbReference type="Pfam" id="PF02195">
    <property type="entry name" value="ParB_N"/>
    <property type="match status" value="1"/>
</dbReference>
<dbReference type="SUPFAM" id="SSF109709">
    <property type="entry name" value="KorB DNA-binding domain-like"/>
    <property type="match status" value="1"/>
</dbReference>
<evidence type="ECO:0000256" key="3">
    <source>
        <dbReference type="SAM" id="MobiDB-lite"/>
    </source>
</evidence>
<feature type="domain" description="ParB-like N-terminal" evidence="4">
    <location>
        <begin position="44"/>
        <end position="151"/>
    </location>
</feature>
<comment type="caution">
    <text evidence="5">The sequence shown here is derived from an EMBL/GenBank/DDBJ whole genome shotgun (WGS) entry which is preliminary data.</text>
</comment>
<feature type="compositionally biased region" description="Basic and acidic residues" evidence="3">
    <location>
        <begin position="314"/>
        <end position="323"/>
    </location>
</feature>
<dbReference type="Gene3D" id="1.10.10.2830">
    <property type="match status" value="1"/>
</dbReference>
<feature type="compositionally biased region" description="Polar residues" evidence="3">
    <location>
        <begin position="13"/>
        <end position="22"/>
    </location>
</feature>
<sequence length="390" mass="42599">MTKKDKLGAGRFGSTQTTSVSARRQAVAQATGVPTTGAPDSRLRTLPLEQLVPTAFNPRRNFGSETDLKEFGQKLKTKQLQPAVAVTREAYLKLWEDEADAVGTHRYVIANGERRYRASQLIGLETLEVIVDDTIATSRATFLDAVLSENNDREDLDPVEQAIGIQTMVDQLGGKTKVAEHYGKSAGWVTQQLYLLKLAPELQQLVSSGILPVRETRALIKLPVEEQATAWENRLTAREVEKEDKQEKRRSGPSVSAGFTAVKPEPSGVAEIGEAAVEPPADFTAVKPAASVTDQASPEATAGTATQGVVSQDSETRERHESPADPSEGVPEPRQSHSDTNTGVRKFPYDNGKEAAFFLNQRMDDDQFLAMVDEVTRMANLRREKAAEPS</sequence>
<proteinExistence type="inferred from homology"/>
<dbReference type="InterPro" id="IPR003115">
    <property type="entry name" value="ParB_N"/>
</dbReference>
<organism evidence="5 6">
    <name type="scientific">Streptomyces kunmingensis</name>
    <dbReference type="NCBI Taxonomy" id="68225"/>
    <lineage>
        <taxon>Bacteria</taxon>
        <taxon>Bacillati</taxon>
        <taxon>Actinomycetota</taxon>
        <taxon>Actinomycetes</taxon>
        <taxon>Kitasatosporales</taxon>
        <taxon>Streptomycetaceae</taxon>
        <taxon>Streptomyces</taxon>
    </lineage>
</organism>
<keyword evidence="6" id="KW-1185">Reference proteome</keyword>
<feature type="region of interest" description="Disordered" evidence="3">
    <location>
        <begin position="1"/>
        <end position="41"/>
    </location>
</feature>
<gene>
    <name evidence="5" type="ORF">OKJ48_20535</name>
</gene>